<sequence length="97" mass="10939">MRKFGILFIGFMIALASCNKPATDSYTGTIESIENGKDGYVAILKDKQGEKFEAIFSIPNMGTNYKRWEVGQELSIKGDTIHLDNTYRVIARSVEER</sequence>
<dbReference type="Proteomes" id="UP000293162">
    <property type="component" value="Unassembled WGS sequence"/>
</dbReference>
<evidence type="ECO:0008006" key="4">
    <source>
        <dbReference type="Google" id="ProtNLM"/>
    </source>
</evidence>
<gene>
    <name evidence="2" type="ORF">EWM59_18005</name>
</gene>
<protein>
    <recommendedName>
        <fullName evidence="4">DUF5666 domain-containing protein</fullName>
    </recommendedName>
</protein>
<name>A0A4Q5LWL7_9BACT</name>
<proteinExistence type="predicted"/>
<dbReference type="RefSeq" id="WP_130022651.1">
    <property type="nucleotide sequence ID" value="NZ_SEWF01000029.1"/>
</dbReference>
<comment type="caution">
    <text evidence="2">The sequence shown here is derived from an EMBL/GenBank/DDBJ whole genome shotgun (WGS) entry which is preliminary data.</text>
</comment>
<evidence type="ECO:0000256" key="1">
    <source>
        <dbReference type="SAM" id="SignalP"/>
    </source>
</evidence>
<accession>A0A4Q5LWL7</accession>
<feature type="chain" id="PRO_5020943068" description="DUF5666 domain-containing protein" evidence="1">
    <location>
        <begin position="23"/>
        <end position="97"/>
    </location>
</feature>
<dbReference type="PROSITE" id="PS51257">
    <property type="entry name" value="PROKAR_LIPOPROTEIN"/>
    <property type="match status" value="1"/>
</dbReference>
<reference evidence="2 3" key="1">
    <citation type="submission" date="2019-02" db="EMBL/GenBank/DDBJ databases">
        <title>Bacterial novel species Emticicia sp. 17J42-9 isolated from soil.</title>
        <authorList>
            <person name="Jung H.-Y."/>
        </authorList>
    </citation>
    <scope>NUCLEOTIDE SEQUENCE [LARGE SCALE GENOMIC DNA]</scope>
    <source>
        <strain evidence="2 3">17J42-9</strain>
    </source>
</reference>
<keyword evidence="3" id="KW-1185">Reference proteome</keyword>
<keyword evidence="1" id="KW-0732">Signal</keyword>
<dbReference type="EMBL" id="SEWF01000029">
    <property type="protein sequence ID" value="RYU94196.1"/>
    <property type="molecule type" value="Genomic_DNA"/>
</dbReference>
<organism evidence="2 3">
    <name type="scientific">Emticicia agri</name>
    <dbReference type="NCBI Taxonomy" id="2492393"/>
    <lineage>
        <taxon>Bacteria</taxon>
        <taxon>Pseudomonadati</taxon>
        <taxon>Bacteroidota</taxon>
        <taxon>Cytophagia</taxon>
        <taxon>Cytophagales</taxon>
        <taxon>Leadbetterellaceae</taxon>
        <taxon>Emticicia</taxon>
    </lineage>
</organism>
<evidence type="ECO:0000313" key="2">
    <source>
        <dbReference type="EMBL" id="RYU94196.1"/>
    </source>
</evidence>
<feature type="signal peptide" evidence="1">
    <location>
        <begin position="1"/>
        <end position="22"/>
    </location>
</feature>
<evidence type="ECO:0000313" key="3">
    <source>
        <dbReference type="Proteomes" id="UP000293162"/>
    </source>
</evidence>
<dbReference type="OrthoDB" id="962222at2"/>
<dbReference type="AlphaFoldDB" id="A0A4Q5LWL7"/>